<evidence type="ECO:0000256" key="13">
    <source>
        <dbReference type="PIRSR" id="PIRSR000098-2"/>
    </source>
</evidence>
<dbReference type="InterPro" id="IPR036291">
    <property type="entry name" value="NAD(P)-bd_dom_sf"/>
</dbReference>
<dbReference type="EMBL" id="LT669839">
    <property type="protein sequence ID" value="SHD77751.1"/>
    <property type="molecule type" value="Genomic_DNA"/>
</dbReference>
<dbReference type="InterPro" id="IPR016204">
    <property type="entry name" value="HDH"/>
</dbReference>
<evidence type="ECO:0000256" key="5">
    <source>
        <dbReference type="ARBA" id="ARBA00013376"/>
    </source>
</evidence>
<dbReference type="UniPathway" id="UPA00051">
    <property type="reaction ID" value="UER00465"/>
</dbReference>
<dbReference type="SUPFAM" id="SSF51735">
    <property type="entry name" value="NAD(P)-binding Rossmann-fold domains"/>
    <property type="match status" value="1"/>
</dbReference>
<keyword evidence="7 14" id="KW-0791">Threonine biosynthesis</keyword>
<protein>
    <recommendedName>
        <fullName evidence="5 14">Homoserine dehydrogenase</fullName>
        <ecNumber evidence="4 14">1.1.1.3</ecNumber>
    </recommendedName>
</protein>
<dbReference type="Gene3D" id="3.30.360.10">
    <property type="entry name" value="Dihydrodipicolinate Reductase, domain 2"/>
    <property type="match status" value="1"/>
</dbReference>
<dbReference type="NCBIfam" id="NF004976">
    <property type="entry name" value="PRK06349.1"/>
    <property type="match status" value="1"/>
</dbReference>
<feature type="active site" description="Proton donor" evidence="12">
    <location>
        <position position="203"/>
    </location>
</feature>
<evidence type="ECO:0000256" key="15">
    <source>
        <dbReference type="RuleBase" id="RU004171"/>
    </source>
</evidence>
<keyword evidence="9" id="KW-0915">Sodium</keyword>
<feature type="binding site" evidence="13">
    <location>
        <position position="103"/>
    </location>
    <ligand>
        <name>NADPH</name>
        <dbReference type="ChEBI" id="CHEBI:57783"/>
    </ligand>
</feature>
<evidence type="ECO:0000256" key="10">
    <source>
        <dbReference type="ARBA" id="ARBA00023167"/>
    </source>
</evidence>
<evidence type="ECO:0000256" key="8">
    <source>
        <dbReference type="ARBA" id="ARBA00023002"/>
    </source>
</evidence>
<dbReference type="UniPathway" id="UPA00050">
    <property type="reaction ID" value="UER00063"/>
</dbReference>
<dbReference type="PROSITE" id="PS01042">
    <property type="entry name" value="HOMOSER_DHGENASE"/>
    <property type="match status" value="1"/>
</dbReference>
<dbReference type="PIRSF" id="PIRSF000098">
    <property type="entry name" value="Homoser_dehydrog"/>
    <property type="match status" value="1"/>
</dbReference>
<dbReference type="Pfam" id="PF00742">
    <property type="entry name" value="Homoserine_dh"/>
    <property type="match status" value="1"/>
</dbReference>
<comment type="similarity">
    <text evidence="3 15">Belongs to the homoserine dehydrogenase family.</text>
</comment>
<dbReference type="EC" id="1.1.1.3" evidence="4 14"/>
<gene>
    <name evidence="18" type="ORF">CUESP1_2405</name>
</gene>
<feature type="binding site" evidence="13">
    <location>
        <position position="188"/>
    </location>
    <ligand>
        <name>L-homoserine</name>
        <dbReference type="ChEBI" id="CHEBI:57476"/>
    </ligand>
</feature>
<dbReference type="InterPro" id="IPR001342">
    <property type="entry name" value="HDH_cat"/>
</dbReference>
<dbReference type="Gene3D" id="3.40.50.720">
    <property type="entry name" value="NAD(P)-binding Rossmann-like Domain"/>
    <property type="match status" value="1"/>
</dbReference>
<dbReference type="GO" id="GO:0009088">
    <property type="term" value="P:threonine biosynthetic process"/>
    <property type="evidence" value="ECO:0007669"/>
    <property type="project" value="UniProtKB-UniPathway"/>
</dbReference>
<keyword evidence="13 14" id="KW-0521">NADP</keyword>
<dbReference type="PANTHER" id="PTHR43331:SF1">
    <property type="entry name" value="HOMOSERINE DEHYDROGENASE"/>
    <property type="match status" value="1"/>
</dbReference>
<evidence type="ECO:0000259" key="16">
    <source>
        <dbReference type="Pfam" id="PF00742"/>
    </source>
</evidence>
<dbReference type="OrthoDB" id="9808167at2"/>
<dbReference type="PANTHER" id="PTHR43331">
    <property type="entry name" value="HOMOSERINE DEHYDROGENASE"/>
    <property type="match status" value="1"/>
</dbReference>
<dbReference type="AlphaFoldDB" id="M1Z1M5"/>
<comment type="pathway">
    <text evidence="2 14">Amino-acid biosynthesis; L-methionine biosynthesis via de novo pathway; L-homoserine from L-aspartate: step 3/3.</text>
</comment>
<evidence type="ECO:0000259" key="17">
    <source>
        <dbReference type="Pfam" id="PF03447"/>
    </source>
</evidence>
<evidence type="ECO:0000256" key="7">
    <source>
        <dbReference type="ARBA" id="ARBA00022697"/>
    </source>
</evidence>
<dbReference type="GO" id="GO:0009086">
    <property type="term" value="P:methionine biosynthetic process"/>
    <property type="evidence" value="ECO:0007669"/>
    <property type="project" value="UniProtKB-KW"/>
</dbReference>
<comment type="pathway">
    <text evidence="1 14">Amino-acid biosynthesis; L-threonine biosynthesis; L-threonine from L-aspartate: step 3/5.</text>
</comment>
<evidence type="ECO:0000256" key="4">
    <source>
        <dbReference type="ARBA" id="ARBA00013213"/>
    </source>
</evidence>
<dbReference type="InterPro" id="IPR019811">
    <property type="entry name" value="HDH_CS"/>
</dbReference>
<dbReference type="SUPFAM" id="SSF55347">
    <property type="entry name" value="Glyceraldehyde-3-phosphate dehydrogenase-like, C-terminal domain"/>
    <property type="match status" value="1"/>
</dbReference>
<evidence type="ECO:0000313" key="19">
    <source>
        <dbReference type="Proteomes" id="UP000245423"/>
    </source>
</evidence>
<organism evidence="18 19">
    <name type="scientific">[Clostridium] ultunense Esp</name>
    <dbReference type="NCBI Taxonomy" id="1288971"/>
    <lineage>
        <taxon>Bacteria</taxon>
        <taxon>Bacillati</taxon>
        <taxon>Bacillota</taxon>
        <taxon>Tissierellia</taxon>
        <taxon>Tissierellales</taxon>
        <taxon>Tepidimicrobiaceae</taxon>
        <taxon>Schnuerera</taxon>
    </lineage>
</organism>
<dbReference type="GO" id="GO:0050661">
    <property type="term" value="F:NADP binding"/>
    <property type="evidence" value="ECO:0007669"/>
    <property type="project" value="InterPro"/>
</dbReference>
<evidence type="ECO:0000256" key="3">
    <source>
        <dbReference type="ARBA" id="ARBA00006753"/>
    </source>
</evidence>
<comment type="catalytic activity">
    <reaction evidence="11">
        <text>L-homoserine + NADP(+) = L-aspartate 4-semialdehyde + NADPH + H(+)</text>
        <dbReference type="Rhea" id="RHEA:15761"/>
        <dbReference type="ChEBI" id="CHEBI:15378"/>
        <dbReference type="ChEBI" id="CHEBI:57476"/>
        <dbReference type="ChEBI" id="CHEBI:57783"/>
        <dbReference type="ChEBI" id="CHEBI:58349"/>
        <dbReference type="ChEBI" id="CHEBI:537519"/>
        <dbReference type="EC" id="1.1.1.3"/>
    </reaction>
    <physiologicalReaction direction="right-to-left" evidence="11">
        <dbReference type="Rhea" id="RHEA:15763"/>
    </physiologicalReaction>
</comment>
<evidence type="ECO:0000313" key="18">
    <source>
        <dbReference type="EMBL" id="SHD77751.1"/>
    </source>
</evidence>
<name>M1Z1M5_9FIRM</name>
<dbReference type="FunFam" id="3.30.360.10:FF:000005">
    <property type="entry name" value="Homoserine dehydrogenase"/>
    <property type="match status" value="1"/>
</dbReference>
<keyword evidence="6 14" id="KW-0028">Amino-acid biosynthesis</keyword>
<dbReference type="HOGENOM" id="CLU_009116_1_1_9"/>
<keyword evidence="8 14" id="KW-0560">Oxidoreductase</keyword>
<dbReference type="GO" id="GO:0004412">
    <property type="term" value="F:homoserine dehydrogenase activity"/>
    <property type="evidence" value="ECO:0007669"/>
    <property type="project" value="UniProtKB-EC"/>
</dbReference>
<evidence type="ECO:0000256" key="14">
    <source>
        <dbReference type="RuleBase" id="RU000579"/>
    </source>
</evidence>
<evidence type="ECO:0000256" key="11">
    <source>
        <dbReference type="ARBA" id="ARBA00048841"/>
    </source>
</evidence>
<evidence type="ECO:0000256" key="6">
    <source>
        <dbReference type="ARBA" id="ARBA00022605"/>
    </source>
</evidence>
<dbReference type="Gene3D" id="3.30.70.260">
    <property type="match status" value="1"/>
</dbReference>
<dbReference type="RefSeq" id="WP_005586927.1">
    <property type="nucleotide sequence ID" value="NZ_LT669839.1"/>
</dbReference>
<dbReference type="Proteomes" id="UP000245423">
    <property type="component" value="Chromosome 1"/>
</dbReference>
<proteinExistence type="inferred from homology"/>
<evidence type="ECO:0000256" key="9">
    <source>
        <dbReference type="ARBA" id="ARBA00023053"/>
    </source>
</evidence>
<keyword evidence="10 14" id="KW-0486">Methionine biosynthesis</keyword>
<accession>M1Z1M5</accession>
<evidence type="ECO:0000256" key="2">
    <source>
        <dbReference type="ARBA" id="ARBA00005062"/>
    </source>
</evidence>
<keyword evidence="19" id="KW-1185">Reference proteome</keyword>
<feature type="domain" description="Aspartate/homoserine dehydrogenase NAD-binding" evidence="17">
    <location>
        <begin position="8"/>
        <end position="127"/>
    </location>
</feature>
<reference evidence="18 19" key="1">
    <citation type="submission" date="2016-11" db="EMBL/GenBank/DDBJ databases">
        <authorList>
            <person name="Manzoor S."/>
        </authorList>
    </citation>
    <scope>NUCLEOTIDE SEQUENCE [LARGE SCALE GENOMIC DNA]</scope>
    <source>
        <strain evidence="18">Clostridium ultunense strain Esp</strain>
    </source>
</reference>
<evidence type="ECO:0000256" key="1">
    <source>
        <dbReference type="ARBA" id="ARBA00005056"/>
    </source>
</evidence>
<dbReference type="InterPro" id="IPR005106">
    <property type="entry name" value="Asp/hSer_DH_NAD-bd"/>
</dbReference>
<sequence length="403" mass="45755">MLNIGLLGLGTVGQGVVEIISKRKKELEELLNKKIRIKKILVKNMDKKRNIILPEDILTDNFNDIIEDDEIQLIIEATSSLGEGYRYVKEGLERGKHVVTANKAIVSRYFEELTALALENRVAFLYEASVAGGIPILKPLKEHIPLNRINEIQGILNGTCNYILTKMFEDDLDYDEALKIAQDLGYAESDPVADVEGYDTLRKLRILSSLGLQRKILEDDILLEGIDNIKSFDIEQIKKLNSVIKLIGEAKHYEDGYVAIVLPTIVAKDTYFSTINGAFNSISFKGDNVGELKFYGPGAGKLPTANAILTDVLDIGLNTYRNKNLLGKKRLKNYNYSMKGRFYLRIPKMDWKVERGLEEITEEILGQNKYIGIKTKEIELERIYGIIRTLNIKKKEYFLGRFL</sequence>
<evidence type="ECO:0000256" key="12">
    <source>
        <dbReference type="PIRSR" id="PIRSR000098-1"/>
    </source>
</evidence>
<dbReference type="Pfam" id="PF03447">
    <property type="entry name" value="NAD_binding_3"/>
    <property type="match status" value="1"/>
</dbReference>
<feature type="domain" description="Homoserine dehydrogenase catalytic" evidence="16">
    <location>
        <begin position="135"/>
        <end position="313"/>
    </location>
</feature>